<evidence type="ECO:0000313" key="1">
    <source>
        <dbReference type="EMBL" id="AIG28413.1"/>
    </source>
</evidence>
<organism evidence="1 2">
    <name type="scientific">Brevibacillus laterosporus LMG 15441</name>
    <dbReference type="NCBI Taxonomy" id="1042163"/>
    <lineage>
        <taxon>Bacteria</taxon>
        <taxon>Bacillati</taxon>
        <taxon>Bacillota</taxon>
        <taxon>Bacilli</taxon>
        <taxon>Bacillales</taxon>
        <taxon>Paenibacillaceae</taxon>
        <taxon>Brevibacillus</taxon>
    </lineage>
</organism>
<dbReference type="KEGG" id="blr:BRLA_c041380"/>
<proteinExistence type="predicted"/>
<evidence type="ECO:0000313" key="2">
    <source>
        <dbReference type="Proteomes" id="UP000005850"/>
    </source>
</evidence>
<sequence>MLFNAVLSAFNQVRDGRVYWLTLLYQGFSASELRFARFLKLNIPFVLTQSVILDLLGDVKICISGYFNTCVSESLGHVFYICARFQKMNSMGVT</sequence>
<dbReference type="Proteomes" id="UP000005850">
    <property type="component" value="Chromosome"/>
</dbReference>
<protein>
    <submittedName>
        <fullName evidence="1">Uncharacterized protein</fullName>
    </submittedName>
</protein>
<gene>
    <name evidence="1" type="ORF">BRLA_c041380</name>
</gene>
<dbReference type="AlphaFoldDB" id="A0A075RB08"/>
<dbReference type="STRING" id="1042163.BRLA_c041380"/>
<reference evidence="1 2" key="1">
    <citation type="journal article" date="2011" name="J. Bacteriol.">
        <title>Genome sequence of Brevibacillus laterosporus LMG 15441, a pathogen of invertebrates.</title>
        <authorList>
            <person name="Djukic M."/>
            <person name="Poehlein A."/>
            <person name="Thurmer A."/>
            <person name="Daniel R."/>
        </authorList>
    </citation>
    <scope>NUCLEOTIDE SEQUENCE [LARGE SCALE GENOMIC DNA]</scope>
    <source>
        <strain evidence="1 2">LMG 15441</strain>
    </source>
</reference>
<dbReference type="HOGENOM" id="CLU_2380564_0_0_9"/>
<keyword evidence="2" id="KW-1185">Reference proteome</keyword>
<dbReference type="EMBL" id="CP007806">
    <property type="protein sequence ID" value="AIG28413.1"/>
    <property type="molecule type" value="Genomic_DNA"/>
</dbReference>
<name>A0A075RB08_BRELA</name>
<accession>A0A075RB08</accession>